<dbReference type="VEuPathDB" id="FungiDB:CH63R_12319"/>
<gene>
    <name evidence="1" type="ORF">CH063_07238</name>
</gene>
<dbReference type="Proteomes" id="UP000007174">
    <property type="component" value="Unassembled WGS sequence"/>
</dbReference>
<dbReference type="AlphaFoldDB" id="H1V5F0"/>
<evidence type="ECO:0000313" key="2">
    <source>
        <dbReference type="Proteomes" id="UP000007174"/>
    </source>
</evidence>
<proteinExistence type="predicted"/>
<name>H1V5F0_COLHI</name>
<organism evidence="1 2">
    <name type="scientific">Colletotrichum higginsianum (strain IMI 349063)</name>
    <name type="common">Crucifer anthracnose fungus</name>
    <dbReference type="NCBI Taxonomy" id="759273"/>
    <lineage>
        <taxon>Eukaryota</taxon>
        <taxon>Fungi</taxon>
        <taxon>Dikarya</taxon>
        <taxon>Ascomycota</taxon>
        <taxon>Pezizomycotina</taxon>
        <taxon>Sordariomycetes</taxon>
        <taxon>Hypocreomycetidae</taxon>
        <taxon>Glomerellales</taxon>
        <taxon>Glomerellaceae</taxon>
        <taxon>Colletotrichum</taxon>
        <taxon>Colletotrichum destructivum species complex</taxon>
    </lineage>
</organism>
<sequence length="85" mass="9574">MLDCHYDCRKRKFQPWRKICGHAVSSDSSYSRSGISQGLAMVRRRETLRVSSANRALYLPVREIKSKPAFVFRGGGNSTAPLGEK</sequence>
<dbReference type="EMBL" id="CACQ02001544">
    <property type="protein sequence ID" value="CCF35452.1"/>
    <property type="molecule type" value="Genomic_DNA"/>
</dbReference>
<dbReference type="HOGENOM" id="CLU_2512513_0_0_1"/>
<reference evidence="2" key="1">
    <citation type="journal article" date="2012" name="Nat. Genet.">
        <title>Lifestyle transitions in plant pathogenic Colletotrichum fungi deciphered by genome and transcriptome analyses.</title>
        <authorList>
            <person name="O'Connell R.J."/>
            <person name="Thon M.R."/>
            <person name="Hacquard S."/>
            <person name="Amyotte S.G."/>
            <person name="Kleemann J."/>
            <person name="Torres M.F."/>
            <person name="Damm U."/>
            <person name="Buiate E.A."/>
            <person name="Epstein L."/>
            <person name="Alkan N."/>
            <person name="Altmueller J."/>
            <person name="Alvarado-Balderrama L."/>
            <person name="Bauser C.A."/>
            <person name="Becker C."/>
            <person name="Birren B.W."/>
            <person name="Chen Z."/>
            <person name="Choi J."/>
            <person name="Crouch J.A."/>
            <person name="Duvick J.P."/>
            <person name="Farman M.A."/>
            <person name="Gan P."/>
            <person name="Heiman D."/>
            <person name="Henrissat B."/>
            <person name="Howard R.J."/>
            <person name="Kabbage M."/>
            <person name="Koch C."/>
            <person name="Kracher B."/>
            <person name="Kubo Y."/>
            <person name="Law A.D."/>
            <person name="Lebrun M.-H."/>
            <person name="Lee Y.-H."/>
            <person name="Miyara I."/>
            <person name="Moore N."/>
            <person name="Neumann U."/>
            <person name="Nordstroem K."/>
            <person name="Panaccione D.G."/>
            <person name="Panstruga R."/>
            <person name="Place M."/>
            <person name="Proctor R.H."/>
            <person name="Prusky D."/>
            <person name="Rech G."/>
            <person name="Reinhardt R."/>
            <person name="Rollins J.A."/>
            <person name="Rounsley S."/>
            <person name="Schardl C.L."/>
            <person name="Schwartz D.C."/>
            <person name="Shenoy N."/>
            <person name="Shirasu K."/>
            <person name="Sikhakolli U.R."/>
            <person name="Stueber K."/>
            <person name="Sukno S.A."/>
            <person name="Sweigard J.A."/>
            <person name="Takano Y."/>
            <person name="Takahara H."/>
            <person name="Trail F."/>
            <person name="van der Does H.C."/>
            <person name="Voll L.M."/>
            <person name="Will I."/>
            <person name="Young S."/>
            <person name="Zeng Q."/>
            <person name="Zhang J."/>
            <person name="Zhou S."/>
            <person name="Dickman M.B."/>
            <person name="Schulze-Lefert P."/>
            <person name="Ver Loren van Themaat E."/>
            <person name="Ma L.-J."/>
            <person name="Vaillancourt L.J."/>
        </authorList>
    </citation>
    <scope>NUCLEOTIDE SEQUENCE [LARGE SCALE GENOMIC DNA]</scope>
    <source>
        <strain evidence="2">IMI 349063</strain>
    </source>
</reference>
<accession>H1V5F0</accession>
<evidence type="ECO:0000313" key="1">
    <source>
        <dbReference type="EMBL" id="CCF35452.1"/>
    </source>
</evidence>
<protein>
    <submittedName>
        <fullName evidence="1">Uncharacterized protein</fullName>
    </submittedName>
</protein>